<evidence type="ECO:0000313" key="1">
    <source>
        <dbReference type="EMBL" id="NMV40323.1"/>
    </source>
</evidence>
<evidence type="ECO:0000313" key="2">
    <source>
        <dbReference type="Proteomes" id="UP000575469"/>
    </source>
</evidence>
<sequence>MLATTSVLIKTEDGREALAAHRHDMQMRQRHLLILIDGARTVGQLHQLLGDWADLDELLAGLQLAGMVDVLPGIAREEVPGPAVPVDAFDPIAYFNRPLLDDDAEHGDGALSSISSISPIYDELPPLTGMTLGLQAVAAPVDEPAANEPRLAPVAPPKALPSLAPTVQTPISPELADVLPNVVKVELMRLAVIHFGSAAGAAMPLLRACREDTESLCHVIADCAKAATPMAGELAAARFVDAAMQAMARQR</sequence>
<proteinExistence type="predicted"/>
<dbReference type="AlphaFoldDB" id="A0A848P563"/>
<name>A0A848P563_9RALS</name>
<organism evidence="1 2">
    <name type="scientific">Ralstonia insidiosa</name>
    <dbReference type="NCBI Taxonomy" id="190721"/>
    <lineage>
        <taxon>Bacteria</taxon>
        <taxon>Pseudomonadati</taxon>
        <taxon>Pseudomonadota</taxon>
        <taxon>Betaproteobacteria</taxon>
        <taxon>Burkholderiales</taxon>
        <taxon>Burkholderiaceae</taxon>
        <taxon>Ralstonia</taxon>
    </lineage>
</organism>
<dbReference type="RefSeq" id="WP_169341078.1">
    <property type="nucleotide sequence ID" value="NZ_JABBZM010000021.1"/>
</dbReference>
<comment type="caution">
    <text evidence="1">The sequence shown here is derived from an EMBL/GenBank/DDBJ whole genome shotgun (WGS) entry which is preliminary data.</text>
</comment>
<dbReference type="Proteomes" id="UP000575469">
    <property type="component" value="Unassembled WGS sequence"/>
</dbReference>
<gene>
    <name evidence="1" type="ORF">HGR00_20660</name>
</gene>
<accession>A0A848P563</accession>
<protein>
    <submittedName>
        <fullName evidence="1">Uncharacterized protein</fullName>
    </submittedName>
</protein>
<dbReference type="EMBL" id="JABBZM010000021">
    <property type="protein sequence ID" value="NMV40323.1"/>
    <property type="molecule type" value="Genomic_DNA"/>
</dbReference>
<reference evidence="1 2" key="1">
    <citation type="submission" date="2020-04" db="EMBL/GenBank/DDBJ databases">
        <title>Ralstonia insidiosa genome sequencing and assembly.</title>
        <authorList>
            <person name="Martins R.C.R."/>
            <person name="Perdigao-Neto L.V."/>
            <person name="Levin A.S.S."/>
            <person name="Costa S.F."/>
        </authorList>
    </citation>
    <scope>NUCLEOTIDE SEQUENCE [LARGE SCALE GENOMIC DNA]</scope>
    <source>
        <strain evidence="1 2">5047</strain>
    </source>
</reference>